<keyword evidence="3" id="KW-1185">Reference proteome</keyword>
<feature type="region of interest" description="Disordered" evidence="1">
    <location>
        <begin position="1"/>
        <end position="45"/>
    </location>
</feature>
<evidence type="ECO:0000256" key="1">
    <source>
        <dbReference type="SAM" id="MobiDB-lite"/>
    </source>
</evidence>
<accession>A0ABU3JP27</accession>
<protein>
    <submittedName>
        <fullName evidence="2">Uncharacterized protein</fullName>
    </submittedName>
</protein>
<name>A0ABU3JP27_9ACTN</name>
<reference evidence="2 3" key="1">
    <citation type="submission" date="2023-05" db="EMBL/GenBank/DDBJ databases">
        <title>Streptomyces fuscus sp. nov., a brown-black pigment producing actinomyces isolated from dry sand of Sea duck farm.</title>
        <authorList>
            <person name="Xie J."/>
            <person name="Shen N."/>
        </authorList>
    </citation>
    <scope>NUCLEOTIDE SEQUENCE [LARGE SCALE GENOMIC DNA]</scope>
    <source>
        <strain evidence="2 3">CGMCC 4.1745</strain>
    </source>
</reference>
<sequence length="174" mass="19079">MSSIPSPADLARRPAPKPPTRPTPAPAAQKTDARPPLPQRPKPPLTAAEAIAPGKLTKREHFRKTFLFGLRVSRMTPHARLVGHDLLWRASHATGRLSTDLQPTTESLAKATGLTVAQVQVALSTLRSRGWLKYHAVEQGRRRAGTPVITLTIPAAVLEHIRASRTDREQRLGR</sequence>
<comment type="caution">
    <text evidence="2">The sequence shown here is derived from an EMBL/GenBank/DDBJ whole genome shotgun (WGS) entry which is preliminary data.</text>
</comment>
<dbReference type="EMBL" id="JASKMA010000006">
    <property type="protein sequence ID" value="MDT6983704.1"/>
    <property type="molecule type" value="Genomic_DNA"/>
</dbReference>
<feature type="compositionally biased region" description="Pro residues" evidence="1">
    <location>
        <begin position="16"/>
        <end position="25"/>
    </location>
</feature>
<evidence type="ECO:0000313" key="2">
    <source>
        <dbReference type="EMBL" id="MDT6983704.1"/>
    </source>
</evidence>
<feature type="compositionally biased region" description="Pro residues" evidence="1">
    <location>
        <begin position="35"/>
        <end position="44"/>
    </location>
</feature>
<organism evidence="2 3">
    <name type="scientific">Streptomyces lusitanus</name>
    <dbReference type="NCBI Taxonomy" id="68232"/>
    <lineage>
        <taxon>Bacteria</taxon>
        <taxon>Bacillati</taxon>
        <taxon>Actinomycetota</taxon>
        <taxon>Actinomycetes</taxon>
        <taxon>Kitasatosporales</taxon>
        <taxon>Streptomycetaceae</taxon>
        <taxon>Streptomyces</taxon>
    </lineage>
</organism>
<dbReference type="RefSeq" id="WP_394305978.1">
    <property type="nucleotide sequence ID" value="NZ_JASKMA010000006.1"/>
</dbReference>
<evidence type="ECO:0000313" key="3">
    <source>
        <dbReference type="Proteomes" id="UP001249760"/>
    </source>
</evidence>
<proteinExistence type="predicted"/>
<dbReference type="Proteomes" id="UP001249760">
    <property type="component" value="Unassembled WGS sequence"/>
</dbReference>
<gene>
    <name evidence="2" type="ORF">QNO04_09540</name>
</gene>